<dbReference type="InterPro" id="IPR041373">
    <property type="entry name" value="RT_RNaseH"/>
</dbReference>
<keyword evidence="2" id="KW-0808">Transferase</keyword>
<keyword evidence="10" id="KW-1185">Reference proteome</keyword>
<evidence type="ECO:0000256" key="4">
    <source>
        <dbReference type="ARBA" id="ARBA00022722"/>
    </source>
</evidence>
<sequence length="429" mass="50118">MCIDYRELNRIIIKNKYPLPRIDDLFDQLHGASIFSKIKLRSGYYQLKIKEEDIPKTAFRTRYGHYEYLMIPFGLTNAPAAFMDLMNRVFCPYLDQFVIVFIDDILIYSKKHGDHVQHLHLVLQKLRENQLYVKFSKCDFWLSNVTFLGHVISAEGILVDPYKVSAVMDWPRPTSVSEVRSFLSLASYYRKFVKGFSQIALPLTRLTQKTVKFEWNEECENCFQRLKNCLVSAPVLTLPEGSEGFQVFSDASLQGLGCVLMQHGKVIAYASRQLRPHERNYPVHDLELAAIIFALKLWRHYLYGVKCDIFTDHQSLKYISTQKKLNLRQRRWLELIKDYELQIIYHPGKANVVADALSRKSSLSMITLDKANQQLVFEFERLLLTGVNEKCLSYLSQLIVRPIWLQQIVEGQKEDLELQKIIEKMNSGW</sequence>
<evidence type="ECO:0000256" key="7">
    <source>
        <dbReference type="ARBA" id="ARBA00022918"/>
    </source>
</evidence>
<dbReference type="GO" id="GO:0003678">
    <property type="term" value="F:DNA helicase activity"/>
    <property type="evidence" value="ECO:0007669"/>
    <property type="project" value="UniProtKB-EC"/>
</dbReference>
<dbReference type="GO" id="GO:0006508">
    <property type="term" value="P:proteolysis"/>
    <property type="evidence" value="ECO:0007669"/>
    <property type="project" value="UniProtKB-KW"/>
</dbReference>
<dbReference type="Gene3D" id="3.30.70.270">
    <property type="match status" value="2"/>
</dbReference>
<dbReference type="CDD" id="cd09274">
    <property type="entry name" value="RNase_HI_RT_Ty3"/>
    <property type="match status" value="1"/>
</dbReference>
<organism evidence="9 10">
    <name type="scientific">Apostasia shenzhenica</name>
    <dbReference type="NCBI Taxonomy" id="1088818"/>
    <lineage>
        <taxon>Eukaryota</taxon>
        <taxon>Viridiplantae</taxon>
        <taxon>Streptophyta</taxon>
        <taxon>Embryophyta</taxon>
        <taxon>Tracheophyta</taxon>
        <taxon>Spermatophyta</taxon>
        <taxon>Magnoliopsida</taxon>
        <taxon>Liliopsida</taxon>
        <taxon>Asparagales</taxon>
        <taxon>Orchidaceae</taxon>
        <taxon>Apostasioideae</taxon>
        <taxon>Apostasia</taxon>
    </lineage>
</organism>
<dbReference type="GO" id="GO:0004519">
    <property type="term" value="F:endonuclease activity"/>
    <property type="evidence" value="ECO:0007669"/>
    <property type="project" value="UniProtKB-KW"/>
</dbReference>
<dbReference type="AlphaFoldDB" id="A0A2I0B948"/>
<keyword evidence="4" id="KW-0540">Nuclease</keyword>
<dbReference type="FunFam" id="3.10.10.10:FF:000007">
    <property type="entry name" value="Retrovirus-related Pol polyprotein from transposon 17.6-like Protein"/>
    <property type="match status" value="1"/>
</dbReference>
<keyword evidence="1" id="KW-0645">Protease</keyword>
<evidence type="ECO:0000259" key="8">
    <source>
        <dbReference type="PROSITE" id="PS50878"/>
    </source>
</evidence>
<dbReference type="InterPro" id="IPR050951">
    <property type="entry name" value="Retrovirus_Pol_polyprotein"/>
</dbReference>
<dbReference type="OrthoDB" id="784533at2759"/>
<evidence type="ECO:0000256" key="5">
    <source>
        <dbReference type="ARBA" id="ARBA00022759"/>
    </source>
</evidence>
<name>A0A2I0B948_9ASPA</name>
<keyword evidence="5" id="KW-0255">Endonuclease</keyword>
<evidence type="ECO:0000256" key="6">
    <source>
        <dbReference type="ARBA" id="ARBA00022801"/>
    </source>
</evidence>
<protein>
    <submittedName>
        <fullName evidence="9">RNA-directed DNA polymerase like</fullName>
        <ecNumber evidence="9">3.6.4.12</ecNumber>
    </submittedName>
</protein>
<gene>
    <name evidence="9" type="ORF">AXF42_Ash009541</name>
</gene>
<feature type="domain" description="Reverse transcriptase" evidence="8">
    <location>
        <begin position="1"/>
        <end position="152"/>
    </location>
</feature>
<dbReference type="EC" id="3.6.4.12" evidence="9"/>
<dbReference type="EMBL" id="KZ451905">
    <property type="protein sequence ID" value="PKA64320.1"/>
    <property type="molecule type" value="Genomic_DNA"/>
</dbReference>
<evidence type="ECO:0000256" key="3">
    <source>
        <dbReference type="ARBA" id="ARBA00022695"/>
    </source>
</evidence>
<evidence type="ECO:0000313" key="9">
    <source>
        <dbReference type="EMBL" id="PKA64320.1"/>
    </source>
</evidence>
<dbReference type="Proteomes" id="UP000236161">
    <property type="component" value="Unassembled WGS sequence"/>
</dbReference>
<proteinExistence type="predicted"/>
<evidence type="ECO:0000256" key="2">
    <source>
        <dbReference type="ARBA" id="ARBA00022679"/>
    </source>
</evidence>
<evidence type="ECO:0000313" key="10">
    <source>
        <dbReference type="Proteomes" id="UP000236161"/>
    </source>
</evidence>
<dbReference type="Pfam" id="PF00078">
    <property type="entry name" value="RVT_1"/>
    <property type="match status" value="1"/>
</dbReference>
<reference evidence="9 10" key="1">
    <citation type="journal article" date="2017" name="Nature">
        <title>The Apostasia genome and the evolution of orchids.</title>
        <authorList>
            <person name="Zhang G.Q."/>
            <person name="Liu K.W."/>
            <person name="Li Z."/>
            <person name="Lohaus R."/>
            <person name="Hsiao Y.Y."/>
            <person name="Niu S.C."/>
            <person name="Wang J.Y."/>
            <person name="Lin Y.C."/>
            <person name="Xu Q."/>
            <person name="Chen L.J."/>
            <person name="Yoshida K."/>
            <person name="Fujiwara S."/>
            <person name="Wang Z.W."/>
            <person name="Zhang Y.Q."/>
            <person name="Mitsuda N."/>
            <person name="Wang M."/>
            <person name="Liu G.H."/>
            <person name="Pecoraro L."/>
            <person name="Huang H.X."/>
            <person name="Xiao X.J."/>
            <person name="Lin M."/>
            <person name="Wu X.Y."/>
            <person name="Wu W.L."/>
            <person name="Chen Y.Y."/>
            <person name="Chang S.B."/>
            <person name="Sakamoto S."/>
            <person name="Ohme-Takagi M."/>
            <person name="Yagi M."/>
            <person name="Zeng S.J."/>
            <person name="Shen C.Y."/>
            <person name="Yeh C.M."/>
            <person name="Luo Y.B."/>
            <person name="Tsai W.C."/>
            <person name="Van de Peer Y."/>
            <person name="Liu Z.J."/>
        </authorList>
    </citation>
    <scope>NUCLEOTIDE SEQUENCE [LARGE SCALE GENOMIC DNA]</scope>
    <source>
        <strain evidence="10">cv. Shenzhen</strain>
        <tissue evidence="9">Stem</tissue>
    </source>
</reference>
<keyword evidence="3" id="KW-0548">Nucleotidyltransferase</keyword>
<dbReference type="PANTHER" id="PTHR37984:SF5">
    <property type="entry name" value="PROTEIN NYNRIN-LIKE"/>
    <property type="match status" value="1"/>
</dbReference>
<dbReference type="Gene3D" id="3.10.10.10">
    <property type="entry name" value="HIV Type 1 Reverse Transcriptase, subunit A, domain 1"/>
    <property type="match status" value="1"/>
</dbReference>
<evidence type="ECO:0000256" key="1">
    <source>
        <dbReference type="ARBA" id="ARBA00022670"/>
    </source>
</evidence>
<dbReference type="InterPro" id="IPR043502">
    <property type="entry name" value="DNA/RNA_pol_sf"/>
</dbReference>
<dbReference type="InterPro" id="IPR000477">
    <property type="entry name" value="RT_dom"/>
</dbReference>
<keyword evidence="7 9" id="KW-0695">RNA-directed DNA polymerase</keyword>
<dbReference type="FunFam" id="3.10.20.370:FF:000001">
    <property type="entry name" value="Retrovirus-related Pol polyprotein from transposon 17.6-like protein"/>
    <property type="match status" value="1"/>
</dbReference>
<dbReference type="CDD" id="cd01647">
    <property type="entry name" value="RT_LTR"/>
    <property type="match status" value="1"/>
</dbReference>
<dbReference type="GO" id="GO:0003964">
    <property type="term" value="F:RNA-directed DNA polymerase activity"/>
    <property type="evidence" value="ECO:0007669"/>
    <property type="project" value="UniProtKB-KW"/>
</dbReference>
<dbReference type="GO" id="GO:0008233">
    <property type="term" value="F:peptidase activity"/>
    <property type="evidence" value="ECO:0007669"/>
    <property type="project" value="UniProtKB-KW"/>
</dbReference>
<dbReference type="FunFam" id="3.30.70.270:FF:000020">
    <property type="entry name" value="Transposon Tf2-6 polyprotein-like Protein"/>
    <property type="match status" value="1"/>
</dbReference>
<accession>A0A2I0B948</accession>
<dbReference type="Pfam" id="PF17917">
    <property type="entry name" value="RT_RNaseH"/>
    <property type="match status" value="1"/>
</dbReference>
<dbReference type="InterPro" id="IPR043128">
    <property type="entry name" value="Rev_trsase/Diguanyl_cyclase"/>
</dbReference>
<keyword evidence="6 9" id="KW-0378">Hydrolase</keyword>
<dbReference type="PROSITE" id="PS50878">
    <property type="entry name" value="RT_POL"/>
    <property type="match status" value="1"/>
</dbReference>
<dbReference type="PANTHER" id="PTHR37984">
    <property type="entry name" value="PROTEIN CBG26694"/>
    <property type="match status" value="1"/>
</dbReference>
<dbReference type="SUPFAM" id="SSF56672">
    <property type="entry name" value="DNA/RNA polymerases"/>
    <property type="match status" value="1"/>
</dbReference>